<dbReference type="SUPFAM" id="SSF51735">
    <property type="entry name" value="NAD(P)-binding Rossmann-fold domains"/>
    <property type="match status" value="1"/>
</dbReference>
<dbReference type="InterPro" id="IPR002347">
    <property type="entry name" value="SDR_fam"/>
</dbReference>
<dbReference type="PANTHER" id="PTHR42879">
    <property type="entry name" value="3-OXOACYL-(ACYL-CARRIER-PROTEIN) REDUCTASE"/>
    <property type="match status" value="1"/>
</dbReference>
<dbReference type="EMBL" id="SRLE01000014">
    <property type="protein sequence ID" value="TGD71425.1"/>
    <property type="molecule type" value="Genomic_DNA"/>
</dbReference>
<evidence type="ECO:0000313" key="2">
    <source>
        <dbReference type="EMBL" id="TGD71425.1"/>
    </source>
</evidence>
<dbReference type="InterPro" id="IPR036291">
    <property type="entry name" value="NAD(P)-bd_dom_sf"/>
</dbReference>
<dbReference type="Gene3D" id="3.40.50.720">
    <property type="entry name" value="NAD(P)-binding Rossmann-like Domain"/>
    <property type="match status" value="1"/>
</dbReference>
<dbReference type="CDD" id="cd05233">
    <property type="entry name" value="SDR_c"/>
    <property type="match status" value="1"/>
</dbReference>
<gene>
    <name evidence="2" type="ORF">E4634_18590</name>
</gene>
<comment type="caution">
    <text evidence="2">The sequence shown here is derived from an EMBL/GenBank/DDBJ whole genome shotgun (WGS) entry which is preliminary data.</text>
</comment>
<sequence length="244" mass="24822">MLVTGASGAIGGEIARRAAALGYRVGAQGAHAQRVEQAAARIAQATAGAQVLPLVCDFRDEQGIERMVEAVVEAYGQLDYVVHCAVTGAPGVTGVFANTTPPSYGEHAALVMGSFQRLCHAALPHLAQSGGAIVAFASDAARFAAPRQALIGAAFAGVLAFARNLAVEAARDGVRINCITPSFVERTPAFDKYAAGGRGESARQRAGLGLPGPEDIAPLALFLCSAEAAKITGQVISVNGGLNA</sequence>
<comment type="similarity">
    <text evidence="1">Belongs to the short-chain dehydrogenases/reductases (SDR) family.</text>
</comment>
<evidence type="ECO:0000313" key="3">
    <source>
        <dbReference type="Proteomes" id="UP000298050"/>
    </source>
</evidence>
<dbReference type="PANTHER" id="PTHR42879:SF2">
    <property type="entry name" value="3-OXOACYL-[ACYL-CARRIER-PROTEIN] REDUCTASE FABG"/>
    <property type="match status" value="1"/>
</dbReference>
<accession>A0A4Z0LWI7</accession>
<dbReference type="AlphaFoldDB" id="A0A4Z0LWI7"/>
<name>A0A4Z0LWI7_9GAMM</name>
<dbReference type="Proteomes" id="UP000298050">
    <property type="component" value="Unassembled WGS sequence"/>
</dbReference>
<keyword evidence="3" id="KW-1185">Reference proteome</keyword>
<evidence type="ECO:0000256" key="1">
    <source>
        <dbReference type="ARBA" id="ARBA00006484"/>
    </source>
</evidence>
<proteinExistence type="inferred from homology"/>
<dbReference type="InterPro" id="IPR050259">
    <property type="entry name" value="SDR"/>
</dbReference>
<dbReference type="OrthoDB" id="9793499at2"/>
<protein>
    <submittedName>
        <fullName evidence="2">SDR family oxidoreductase</fullName>
    </submittedName>
</protein>
<reference evidence="2 3" key="1">
    <citation type="submission" date="2019-04" db="EMBL/GenBank/DDBJ databases">
        <title>Taxonomy of novel Haliea sp. from mangrove soil of West Coast of India.</title>
        <authorList>
            <person name="Verma A."/>
            <person name="Kumar P."/>
            <person name="Krishnamurthi S."/>
        </authorList>
    </citation>
    <scope>NUCLEOTIDE SEQUENCE [LARGE SCALE GENOMIC DNA]</scope>
    <source>
        <strain evidence="2 3">SAOS-164</strain>
    </source>
</reference>
<organism evidence="2 3">
    <name type="scientific">Mangrovimicrobium sediminis</name>
    <dbReference type="NCBI Taxonomy" id="2562682"/>
    <lineage>
        <taxon>Bacteria</taxon>
        <taxon>Pseudomonadati</taxon>
        <taxon>Pseudomonadota</taxon>
        <taxon>Gammaproteobacteria</taxon>
        <taxon>Cellvibrionales</taxon>
        <taxon>Halieaceae</taxon>
        <taxon>Mangrovimicrobium</taxon>
    </lineage>
</organism>
<dbReference type="Pfam" id="PF13561">
    <property type="entry name" value="adh_short_C2"/>
    <property type="match status" value="1"/>
</dbReference>
<dbReference type="PRINTS" id="PR00081">
    <property type="entry name" value="GDHRDH"/>
</dbReference>